<dbReference type="InterPro" id="IPR020846">
    <property type="entry name" value="MFS_dom"/>
</dbReference>
<keyword evidence="4 6" id="KW-1133">Transmembrane helix</keyword>
<proteinExistence type="predicted"/>
<evidence type="ECO:0000256" key="3">
    <source>
        <dbReference type="ARBA" id="ARBA00022692"/>
    </source>
</evidence>
<feature type="transmembrane region" description="Helical" evidence="6">
    <location>
        <begin position="116"/>
        <end position="134"/>
    </location>
</feature>
<evidence type="ECO:0000256" key="6">
    <source>
        <dbReference type="SAM" id="Phobius"/>
    </source>
</evidence>
<dbReference type="PROSITE" id="PS50850">
    <property type="entry name" value="MFS"/>
    <property type="match status" value="1"/>
</dbReference>
<dbReference type="EMBL" id="JBGBPQ010000011">
    <property type="protein sequence ID" value="KAL1515991.1"/>
    <property type="molecule type" value="Genomic_DNA"/>
</dbReference>
<dbReference type="GO" id="GO:0016020">
    <property type="term" value="C:membrane"/>
    <property type="evidence" value="ECO:0007669"/>
    <property type="project" value="UniProtKB-SubCell"/>
</dbReference>
<feature type="transmembrane region" description="Helical" evidence="6">
    <location>
        <begin position="48"/>
        <end position="72"/>
    </location>
</feature>
<comment type="subcellular location">
    <subcellularLocation>
        <location evidence="1">Membrane</location>
        <topology evidence="1">Multi-pass membrane protein</topology>
    </subcellularLocation>
</comment>
<dbReference type="InterPro" id="IPR005829">
    <property type="entry name" value="Sugar_transporter_CS"/>
</dbReference>
<dbReference type="PANTHER" id="PTHR23511">
    <property type="entry name" value="SYNAPTIC VESICLE GLYCOPROTEIN 2"/>
    <property type="match status" value="1"/>
</dbReference>
<feature type="transmembrane region" description="Helical" evidence="6">
    <location>
        <begin position="336"/>
        <end position="355"/>
    </location>
</feature>
<evidence type="ECO:0000256" key="1">
    <source>
        <dbReference type="ARBA" id="ARBA00004141"/>
    </source>
</evidence>
<dbReference type="Proteomes" id="UP001515480">
    <property type="component" value="Unassembled WGS sequence"/>
</dbReference>
<protein>
    <recommendedName>
        <fullName evidence="7">Major facilitator superfamily (MFS) profile domain-containing protein</fullName>
    </recommendedName>
</protein>
<evidence type="ECO:0000256" key="5">
    <source>
        <dbReference type="ARBA" id="ARBA00023136"/>
    </source>
</evidence>
<evidence type="ECO:0000313" key="8">
    <source>
        <dbReference type="EMBL" id="KAL1515991.1"/>
    </source>
</evidence>
<feature type="transmembrane region" description="Helical" evidence="6">
    <location>
        <begin position="452"/>
        <end position="473"/>
    </location>
</feature>
<evidence type="ECO:0000259" key="7">
    <source>
        <dbReference type="PROSITE" id="PS50850"/>
    </source>
</evidence>
<feature type="transmembrane region" description="Helical" evidence="6">
    <location>
        <begin position="174"/>
        <end position="197"/>
    </location>
</feature>
<evidence type="ECO:0000313" key="9">
    <source>
        <dbReference type="Proteomes" id="UP001515480"/>
    </source>
</evidence>
<dbReference type="PANTHER" id="PTHR23511:SF5">
    <property type="entry name" value="MAJOR FACILITATOR-TYPE TRANSPORTER HXNZ-RELATED"/>
    <property type="match status" value="1"/>
</dbReference>
<feature type="transmembrane region" description="Helical" evidence="6">
    <location>
        <begin position="387"/>
        <end position="409"/>
    </location>
</feature>
<comment type="caution">
    <text evidence="8">The sequence shown here is derived from an EMBL/GenBank/DDBJ whole genome shotgun (WGS) entry which is preliminary data.</text>
</comment>
<dbReference type="CDD" id="cd17316">
    <property type="entry name" value="MFS_SV2_like"/>
    <property type="match status" value="1"/>
</dbReference>
<dbReference type="Pfam" id="PF00083">
    <property type="entry name" value="Sugar_tr"/>
    <property type="match status" value="1"/>
</dbReference>
<evidence type="ECO:0000256" key="4">
    <source>
        <dbReference type="ARBA" id="ARBA00022989"/>
    </source>
</evidence>
<feature type="transmembrane region" description="Helical" evidence="6">
    <location>
        <begin position="290"/>
        <end position="309"/>
    </location>
</feature>
<dbReference type="InterPro" id="IPR005828">
    <property type="entry name" value="MFS_sugar_transport-like"/>
</dbReference>
<evidence type="ECO:0000256" key="2">
    <source>
        <dbReference type="ARBA" id="ARBA00022448"/>
    </source>
</evidence>
<feature type="transmembrane region" description="Helical" evidence="6">
    <location>
        <begin position="140"/>
        <end position="162"/>
    </location>
</feature>
<dbReference type="SUPFAM" id="SSF103473">
    <property type="entry name" value="MFS general substrate transporter"/>
    <property type="match status" value="1"/>
</dbReference>
<feature type="transmembrane region" description="Helical" evidence="6">
    <location>
        <begin position="84"/>
        <end position="104"/>
    </location>
</feature>
<name>A0AB34JBB5_PRYPA</name>
<organism evidence="8 9">
    <name type="scientific">Prymnesium parvum</name>
    <name type="common">Toxic golden alga</name>
    <dbReference type="NCBI Taxonomy" id="97485"/>
    <lineage>
        <taxon>Eukaryota</taxon>
        <taxon>Haptista</taxon>
        <taxon>Haptophyta</taxon>
        <taxon>Prymnesiophyceae</taxon>
        <taxon>Prymnesiales</taxon>
        <taxon>Prymnesiaceae</taxon>
        <taxon>Prymnesium</taxon>
    </lineage>
</organism>
<keyword evidence="2" id="KW-0813">Transport</keyword>
<keyword evidence="9" id="KW-1185">Reference proteome</keyword>
<keyword evidence="5 6" id="KW-0472">Membrane</keyword>
<feature type="domain" description="Major facilitator superfamily (MFS) profile" evidence="7">
    <location>
        <begin position="50"/>
        <end position="476"/>
    </location>
</feature>
<dbReference type="GO" id="GO:0022857">
    <property type="term" value="F:transmembrane transporter activity"/>
    <property type="evidence" value="ECO:0007669"/>
    <property type="project" value="InterPro"/>
</dbReference>
<dbReference type="Gene3D" id="1.20.1250.20">
    <property type="entry name" value="MFS general substrate transporter like domains"/>
    <property type="match status" value="1"/>
</dbReference>
<accession>A0AB34JBB5</accession>
<gene>
    <name evidence="8" type="ORF">AB1Y20_002604</name>
</gene>
<dbReference type="AlphaFoldDB" id="A0AB34JBB5"/>
<dbReference type="PROSITE" id="PS00217">
    <property type="entry name" value="SUGAR_TRANSPORT_2"/>
    <property type="match status" value="1"/>
</dbReference>
<sequence length="481" mass="49158">MITSPTDARRRPLQADSSVELLLAASAAESELPLDAALEQIGITRFHAALALAAACGWAADNAWISCVVLITPRLAAEFSSPRALDGLYLTTLWCGQAAGALLWGPFSDVYGRKPAFVLTLGLAGLCGGGVALAPTYATLLAALFLTGVAVGGNMPVDGALLAEFLPPSRRGRWMVALSVSWSLGGFLLSLLAWSLIPRLSCDGAAACNAGWRLTVGALAALNLAATASRRGLPESPAFLLARGRADEAHAVLLRVAGTPPPLGLQLLPHAAAELPWRDATRRLLREMPLTLLLLAAIWFFANLGYGVFNSSVPKLLAAKGIGAAKAGEAAVYRDALIYAAAGVPGSLAGMLLVDSCLGRKWSLAGSALALGAGLAAFALVQSEAAAVGASCLINAAAQAMYAAQFLYTPEVLPTAVRASGVALLSAISRVSGTIAPLVAGALLHATGDSQLLLYIGAGCLGLVVLATGCLPIETKGRALK</sequence>
<feature type="transmembrane region" description="Helical" evidence="6">
    <location>
        <begin position="362"/>
        <end position="381"/>
    </location>
</feature>
<dbReference type="InterPro" id="IPR036259">
    <property type="entry name" value="MFS_trans_sf"/>
</dbReference>
<keyword evidence="3 6" id="KW-0812">Transmembrane</keyword>
<reference evidence="8 9" key="1">
    <citation type="journal article" date="2024" name="Science">
        <title>Giant polyketide synthase enzymes in the biosynthesis of giant marine polyether toxins.</title>
        <authorList>
            <person name="Fallon T.R."/>
            <person name="Shende V.V."/>
            <person name="Wierzbicki I.H."/>
            <person name="Pendleton A.L."/>
            <person name="Watervoot N.F."/>
            <person name="Auber R.P."/>
            <person name="Gonzalez D.J."/>
            <person name="Wisecaver J.H."/>
            <person name="Moore B.S."/>
        </authorList>
    </citation>
    <scope>NUCLEOTIDE SEQUENCE [LARGE SCALE GENOMIC DNA]</scope>
    <source>
        <strain evidence="8 9">12B1</strain>
    </source>
</reference>